<proteinExistence type="predicted"/>
<dbReference type="Ensembl" id="ENSMALT00000000301.1">
    <property type="protein sequence ID" value="ENSMALP00000000269.1"/>
    <property type="gene ID" value="ENSMALG00000000255.1"/>
</dbReference>
<organism evidence="2 3">
    <name type="scientific">Monopterus albus</name>
    <name type="common">Swamp eel</name>
    <dbReference type="NCBI Taxonomy" id="43700"/>
    <lineage>
        <taxon>Eukaryota</taxon>
        <taxon>Metazoa</taxon>
        <taxon>Chordata</taxon>
        <taxon>Craniata</taxon>
        <taxon>Vertebrata</taxon>
        <taxon>Euteleostomi</taxon>
        <taxon>Actinopterygii</taxon>
        <taxon>Neopterygii</taxon>
        <taxon>Teleostei</taxon>
        <taxon>Neoteleostei</taxon>
        <taxon>Acanthomorphata</taxon>
        <taxon>Anabantaria</taxon>
        <taxon>Synbranchiformes</taxon>
        <taxon>Synbranchidae</taxon>
        <taxon>Monopterus</taxon>
    </lineage>
</organism>
<dbReference type="Proteomes" id="UP000261600">
    <property type="component" value="Unplaced"/>
</dbReference>
<dbReference type="AlphaFoldDB" id="A0A3Q3IC55"/>
<name>A0A3Q3IC55_MONAL</name>
<keyword evidence="3" id="KW-1185">Reference proteome</keyword>
<evidence type="ECO:0000313" key="3">
    <source>
        <dbReference type="Proteomes" id="UP000261600"/>
    </source>
</evidence>
<feature type="region of interest" description="Disordered" evidence="1">
    <location>
        <begin position="1"/>
        <end position="46"/>
    </location>
</feature>
<sequence>MSWIPLKIGQPKKQTVSKTDQMKKLHKDMKKNTEADLVQPPLGLFD</sequence>
<evidence type="ECO:0000313" key="2">
    <source>
        <dbReference type="Ensembl" id="ENSMALP00000000269.1"/>
    </source>
</evidence>
<accession>A0A3Q3IC55</accession>
<evidence type="ECO:0000256" key="1">
    <source>
        <dbReference type="SAM" id="MobiDB-lite"/>
    </source>
</evidence>
<reference evidence="2" key="2">
    <citation type="submission" date="2025-09" db="UniProtKB">
        <authorList>
            <consortium name="Ensembl"/>
        </authorList>
    </citation>
    <scope>IDENTIFICATION</scope>
</reference>
<reference evidence="2" key="1">
    <citation type="submission" date="2025-08" db="UniProtKB">
        <authorList>
            <consortium name="Ensembl"/>
        </authorList>
    </citation>
    <scope>IDENTIFICATION</scope>
</reference>
<protein>
    <submittedName>
        <fullName evidence="2">Uncharacterized protein</fullName>
    </submittedName>
</protein>